<dbReference type="InterPro" id="IPR018060">
    <property type="entry name" value="HTH_AraC"/>
</dbReference>
<dbReference type="PROSITE" id="PS01124">
    <property type="entry name" value="HTH_ARAC_FAMILY_2"/>
    <property type="match status" value="1"/>
</dbReference>
<gene>
    <name evidence="3" type="ORF">KW502_08495</name>
</gene>
<accession>A0ABS6W1Y9</accession>
<dbReference type="PANTHER" id="PTHR43280">
    <property type="entry name" value="ARAC-FAMILY TRANSCRIPTIONAL REGULATOR"/>
    <property type="match status" value="1"/>
</dbReference>
<dbReference type="SMART" id="SM00342">
    <property type="entry name" value="HTH_ARAC"/>
    <property type="match status" value="1"/>
</dbReference>
<proteinExistence type="predicted"/>
<feature type="domain" description="HTH araC/xylS-type" evidence="2">
    <location>
        <begin position="199"/>
        <end position="297"/>
    </location>
</feature>
<dbReference type="EMBL" id="JAHWDF010000007">
    <property type="protein sequence ID" value="MBW2961837.1"/>
    <property type="molecule type" value="Genomic_DNA"/>
</dbReference>
<name>A0ABS6W1Y9_9FLAO</name>
<evidence type="ECO:0000313" key="3">
    <source>
        <dbReference type="EMBL" id="MBW2961837.1"/>
    </source>
</evidence>
<reference evidence="3 4" key="1">
    <citation type="submission" date="2021-07" db="EMBL/GenBank/DDBJ databases">
        <title>Mesonia aestuariivivens sp. nov., isolated from a tidal flat.</title>
        <authorList>
            <person name="Kim Y.-O."/>
            <person name="Yoon J.-H."/>
        </authorList>
    </citation>
    <scope>NUCLEOTIDE SEQUENCE [LARGE SCALE GENOMIC DNA]</scope>
    <source>
        <strain evidence="3 4">JHPTF-M18</strain>
    </source>
</reference>
<keyword evidence="4" id="KW-1185">Reference proteome</keyword>
<evidence type="ECO:0000256" key="1">
    <source>
        <dbReference type="ARBA" id="ARBA00023125"/>
    </source>
</evidence>
<dbReference type="PANTHER" id="PTHR43280:SF32">
    <property type="entry name" value="TRANSCRIPTIONAL REGULATORY PROTEIN"/>
    <property type="match status" value="1"/>
</dbReference>
<keyword evidence="1" id="KW-0238">DNA-binding</keyword>
<dbReference type="Proteomes" id="UP000719267">
    <property type="component" value="Unassembled WGS sequence"/>
</dbReference>
<comment type="caution">
    <text evidence="3">The sequence shown here is derived from an EMBL/GenBank/DDBJ whole genome shotgun (WGS) entry which is preliminary data.</text>
</comment>
<sequence>MSYLIKPQDDFIYDIEFDMDLNPYGIRLSSLKYENTTHLTHRVYRASFYRMIWVSSGTVSLDLDLEAVTLSKDDFLFIGKNQVFQLKEFDKFNAYLIDFTENFYARNQLDIDLLQRSSLFYNDSGIVKLHLEEPYKEILKGFLSFFKGINYKEYDQLLYQFAHNTVERMLLFAELNLKLENNLTVPLVYTNSKEHSLIKQFQNLVANYYIAEKGVSFYAKQLNVSSRSLAAACTVANKPSPKRIIIDRILVEAKRLLKFTDLSVKEITYRLGYDQYNSFIKLFTSNVGLTPMNFREKFH</sequence>
<evidence type="ECO:0000259" key="2">
    <source>
        <dbReference type="PROSITE" id="PS01124"/>
    </source>
</evidence>
<organism evidence="3 4">
    <name type="scientific">Mesonia aestuariivivens</name>
    <dbReference type="NCBI Taxonomy" id="2796128"/>
    <lineage>
        <taxon>Bacteria</taxon>
        <taxon>Pseudomonadati</taxon>
        <taxon>Bacteroidota</taxon>
        <taxon>Flavobacteriia</taxon>
        <taxon>Flavobacteriales</taxon>
        <taxon>Flavobacteriaceae</taxon>
        <taxon>Mesonia</taxon>
    </lineage>
</organism>
<dbReference type="RefSeq" id="WP_219040123.1">
    <property type="nucleotide sequence ID" value="NZ_JAHWDF010000007.1"/>
</dbReference>
<protein>
    <submittedName>
        <fullName evidence="3">Helix-turn-helix domain-containing protein</fullName>
    </submittedName>
</protein>
<evidence type="ECO:0000313" key="4">
    <source>
        <dbReference type="Proteomes" id="UP000719267"/>
    </source>
</evidence>
<dbReference type="Pfam" id="PF12833">
    <property type="entry name" value="HTH_18"/>
    <property type="match status" value="1"/>
</dbReference>